<dbReference type="FunFam" id="3.40.50.720:FF:000018">
    <property type="entry name" value="Malate dehydrogenase"/>
    <property type="match status" value="1"/>
</dbReference>
<evidence type="ECO:0000256" key="3">
    <source>
        <dbReference type="ARBA" id="ARBA00012967"/>
    </source>
</evidence>
<dbReference type="InterPro" id="IPR036291">
    <property type="entry name" value="NAD(P)-bd_dom_sf"/>
</dbReference>
<evidence type="ECO:0000259" key="11">
    <source>
        <dbReference type="Pfam" id="PF02866"/>
    </source>
</evidence>
<feature type="binding site" evidence="8">
    <location>
        <position position="66"/>
    </location>
    <ligand>
        <name>NAD(+)</name>
        <dbReference type="ChEBI" id="CHEBI:57540"/>
    </ligand>
</feature>
<dbReference type="InterPro" id="IPR001236">
    <property type="entry name" value="Lactate/malate_DH_N"/>
</dbReference>
<dbReference type="PRINTS" id="PR00086">
    <property type="entry name" value="LLDHDRGNASE"/>
</dbReference>
<dbReference type="GO" id="GO:0004459">
    <property type="term" value="F:L-lactate dehydrogenase (NAD+) activity"/>
    <property type="evidence" value="ECO:0007669"/>
    <property type="project" value="UniProtKB-EC"/>
</dbReference>
<dbReference type="SUPFAM" id="SSF51735">
    <property type="entry name" value="NAD(P)-binding Rossmann-fold domains"/>
    <property type="match status" value="1"/>
</dbReference>
<dbReference type="AlphaFoldDB" id="A0A7I4Y0B7"/>
<feature type="domain" description="Lactate/malate dehydrogenase N-terminal" evidence="10">
    <location>
        <begin position="36"/>
        <end position="174"/>
    </location>
</feature>
<dbReference type="OrthoDB" id="5405561at2759"/>
<dbReference type="PANTHER" id="PTHR43128">
    <property type="entry name" value="L-2-HYDROXYCARBOXYLATE DEHYDROGENASE (NAD(P)(+))"/>
    <property type="match status" value="1"/>
</dbReference>
<feature type="binding site" evidence="8">
    <location>
        <position position="127"/>
    </location>
    <ligand>
        <name>NAD(+)</name>
        <dbReference type="ChEBI" id="CHEBI:57540"/>
    </ligand>
</feature>
<evidence type="ECO:0000313" key="13">
    <source>
        <dbReference type="WBParaSite" id="HCON_00035130-00001"/>
    </source>
</evidence>
<dbReference type="InterPro" id="IPR015955">
    <property type="entry name" value="Lactate_DH/Glyco_Ohase_4_C"/>
</dbReference>
<keyword evidence="12" id="KW-1185">Reference proteome</keyword>
<feature type="binding site" evidence="8">
    <location>
        <begin position="150"/>
        <end position="152"/>
    </location>
    <ligand>
        <name>NAD(+)</name>
        <dbReference type="ChEBI" id="CHEBI:57540"/>
    </ligand>
</feature>
<protein>
    <recommendedName>
        <fullName evidence="3 9">L-lactate dehydrogenase</fullName>
        <ecNumber evidence="3 9">1.1.1.27</ecNumber>
    </recommendedName>
</protein>
<dbReference type="GO" id="GO:0006089">
    <property type="term" value="P:lactate metabolic process"/>
    <property type="evidence" value="ECO:0007669"/>
    <property type="project" value="TreeGrafter"/>
</dbReference>
<organism evidence="12 13">
    <name type="scientific">Haemonchus contortus</name>
    <name type="common">Barber pole worm</name>
    <dbReference type="NCBI Taxonomy" id="6289"/>
    <lineage>
        <taxon>Eukaryota</taxon>
        <taxon>Metazoa</taxon>
        <taxon>Ecdysozoa</taxon>
        <taxon>Nematoda</taxon>
        <taxon>Chromadorea</taxon>
        <taxon>Rhabditida</taxon>
        <taxon>Rhabditina</taxon>
        <taxon>Rhabditomorpha</taxon>
        <taxon>Strongyloidea</taxon>
        <taxon>Trichostrongylidae</taxon>
        <taxon>Haemonchus</taxon>
    </lineage>
</organism>
<dbReference type="NCBIfam" id="NF000824">
    <property type="entry name" value="PRK00066.1"/>
    <property type="match status" value="1"/>
</dbReference>
<feature type="active site" description="Proton acceptor" evidence="7">
    <location>
        <position position="207"/>
    </location>
</feature>
<dbReference type="NCBIfam" id="TIGR01771">
    <property type="entry name" value="L-LDH-NAD"/>
    <property type="match status" value="1"/>
</dbReference>
<dbReference type="InterPro" id="IPR018177">
    <property type="entry name" value="L-lactate_DH_AS"/>
</dbReference>
<dbReference type="InterPro" id="IPR001557">
    <property type="entry name" value="L-lactate/malate_DH"/>
</dbReference>
<dbReference type="PIRSF" id="PIRSF000102">
    <property type="entry name" value="Lac_mal_DH"/>
    <property type="match status" value="1"/>
</dbReference>
<evidence type="ECO:0000256" key="4">
    <source>
        <dbReference type="ARBA" id="ARBA00023002"/>
    </source>
</evidence>
<dbReference type="PROSITE" id="PS00064">
    <property type="entry name" value="L_LDH"/>
    <property type="match status" value="1"/>
</dbReference>
<evidence type="ECO:0000256" key="9">
    <source>
        <dbReference type="RuleBase" id="RU000496"/>
    </source>
</evidence>
<dbReference type="UniPathway" id="UPA00554">
    <property type="reaction ID" value="UER00611"/>
</dbReference>
<evidence type="ECO:0000256" key="6">
    <source>
        <dbReference type="ARBA" id="ARBA00049258"/>
    </source>
</evidence>
<dbReference type="PANTHER" id="PTHR43128:SF16">
    <property type="entry name" value="L-LACTATE DEHYDROGENASE"/>
    <property type="match status" value="1"/>
</dbReference>
<evidence type="ECO:0000256" key="2">
    <source>
        <dbReference type="ARBA" id="ARBA00006054"/>
    </source>
</evidence>
<feature type="binding site" evidence="8">
    <location>
        <begin position="41"/>
        <end position="46"/>
    </location>
    <ligand>
        <name>NAD(+)</name>
        <dbReference type="ChEBI" id="CHEBI:57540"/>
    </ligand>
</feature>
<dbReference type="SUPFAM" id="SSF56327">
    <property type="entry name" value="LDH C-terminal domain-like"/>
    <property type="match status" value="1"/>
</dbReference>
<sequence>RRLFPTLLDMAQFRMAATVHEVFEEIAPITTTPHGKVTVVGVGQVGMACAYSILQQNIANEICLVDVVADKLKGEMMDLQHGLAFTRPCIVKADTDYSITAGSKICVITAGARQREGETRLSLVQRNVEIFKGIIPNLVKYSPDTILMVVSNPVDVLTYVTWKISGLPKERVFGSGTNLDSARFRFLLSEKLHIAPSSCHGWIIGEHGDSSVAVWSGVNVAGVTLSNVKPEIGGSEDDEHWEQEIHKKVVESAYEIIKLKGYTSWAIGLSVAKIVQAIMANSRNVFALSTNVKGFHGIENEVYLSLPVVLGSNGITHVVKQNLNEGEVQKLHKSAEALLAVQNAIATMGSHPILTAPTTV</sequence>
<feature type="domain" description="Lactate/malate dehydrogenase C-terminal" evidence="11">
    <location>
        <begin position="177"/>
        <end position="343"/>
    </location>
</feature>
<comment type="similarity">
    <text evidence="2">Belongs to the LDH/MDH superfamily. LDH family.</text>
</comment>
<dbReference type="EC" id="1.1.1.27" evidence="3 9"/>
<dbReference type="Gene3D" id="3.90.110.10">
    <property type="entry name" value="Lactate dehydrogenase/glycoside hydrolase, family 4, C-terminal"/>
    <property type="match status" value="1"/>
</dbReference>
<evidence type="ECO:0000256" key="5">
    <source>
        <dbReference type="ARBA" id="ARBA00023027"/>
    </source>
</evidence>
<accession>A0A7I4Y0B7</accession>
<proteinExistence type="inferred from homology"/>
<dbReference type="Pfam" id="PF00056">
    <property type="entry name" value="Ldh_1_N"/>
    <property type="match status" value="1"/>
</dbReference>
<dbReference type="InterPro" id="IPR011304">
    <property type="entry name" value="L-lactate_DH"/>
</dbReference>
<keyword evidence="4 9" id="KW-0560">Oxidoreductase</keyword>
<dbReference type="CDD" id="cd05293">
    <property type="entry name" value="LDH_1"/>
    <property type="match status" value="1"/>
</dbReference>
<dbReference type="GO" id="GO:0005737">
    <property type="term" value="C:cytoplasm"/>
    <property type="evidence" value="ECO:0007669"/>
    <property type="project" value="InterPro"/>
</dbReference>
<dbReference type="Proteomes" id="UP000025227">
    <property type="component" value="Unplaced"/>
</dbReference>
<comment type="catalytic activity">
    <reaction evidence="6 9">
        <text>(S)-lactate + NAD(+) = pyruvate + NADH + H(+)</text>
        <dbReference type="Rhea" id="RHEA:23444"/>
        <dbReference type="ChEBI" id="CHEBI:15361"/>
        <dbReference type="ChEBI" id="CHEBI:15378"/>
        <dbReference type="ChEBI" id="CHEBI:16651"/>
        <dbReference type="ChEBI" id="CHEBI:57540"/>
        <dbReference type="ChEBI" id="CHEBI:57945"/>
        <dbReference type="EC" id="1.1.1.27"/>
    </reaction>
</comment>
<evidence type="ECO:0000313" key="12">
    <source>
        <dbReference type="Proteomes" id="UP000025227"/>
    </source>
</evidence>
<dbReference type="Pfam" id="PF02866">
    <property type="entry name" value="Ldh_1_C"/>
    <property type="match status" value="1"/>
</dbReference>
<keyword evidence="5 8" id="KW-0520">NAD</keyword>
<evidence type="ECO:0000259" key="10">
    <source>
        <dbReference type="Pfam" id="PF00056"/>
    </source>
</evidence>
<dbReference type="HAMAP" id="MF_00488">
    <property type="entry name" value="Lactate_dehydrog"/>
    <property type="match status" value="1"/>
</dbReference>
<evidence type="ECO:0000256" key="7">
    <source>
        <dbReference type="PIRSR" id="PIRSR000102-1"/>
    </source>
</evidence>
<name>A0A7I4Y0B7_HAECO</name>
<comment type="pathway">
    <text evidence="1 9">Fermentation; pyruvate fermentation to lactate; (S)-lactate from pyruvate: step 1/1.</text>
</comment>
<evidence type="ECO:0000256" key="8">
    <source>
        <dbReference type="PIRSR" id="PIRSR000102-3"/>
    </source>
</evidence>
<evidence type="ECO:0000256" key="1">
    <source>
        <dbReference type="ARBA" id="ARBA00004843"/>
    </source>
</evidence>
<dbReference type="InterPro" id="IPR022383">
    <property type="entry name" value="Lactate/malate_DH_C"/>
</dbReference>
<reference evidence="13" key="1">
    <citation type="submission" date="2020-12" db="UniProtKB">
        <authorList>
            <consortium name="WormBaseParasite"/>
        </authorList>
    </citation>
    <scope>IDENTIFICATION</scope>
    <source>
        <strain evidence="13">MHco3</strain>
    </source>
</reference>
<dbReference type="Gene3D" id="3.40.50.720">
    <property type="entry name" value="NAD(P)-binding Rossmann-like Domain"/>
    <property type="match status" value="1"/>
</dbReference>
<dbReference type="WBParaSite" id="HCON_00035130-00001">
    <property type="protein sequence ID" value="HCON_00035130-00001"/>
    <property type="gene ID" value="HCON_00035130"/>
</dbReference>